<dbReference type="RefSeq" id="WP_150437793.1">
    <property type="nucleotide sequence ID" value="NZ_VYKJ01000025.1"/>
</dbReference>
<feature type="domain" description="EamA" evidence="8">
    <location>
        <begin position="156"/>
        <end position="293"/>
    </location>
</feature>
<evidence type="ECO:0000313" key="10">
    <source>
        <dbReference type="Proteomes" id="UP000335415"/>
    </source>
</evidence>
<accession>A0A5J5FQ76</accession>
<dbReference type="SUPFAM" id="SSF103481">
    <property type="entry name" value="Multidrug resistance efflux transporter EmrE"/>
    <property type="match status" value="2"/>
</dbReference>
<feature type="transmembrane region" description="Helical" evidence="7">
    <location>
        <begin position="120"/>
        <end position="142"/>
    </location>
</feature>
<evidence type="ECO:0000256" key="7">
    <source>
        <dbReference type="SAM" id="Phobius"/>
    </source>
</evidence>
<dbReference type="PANTHER" id="PTHR32322">
    <property type="entry name" value="INNER MEMBRANE TRANSPORTER"/>
    <property type="match status" value="1"/>
</dbReference>
<dbReference type="EMBL" id="VYKJ01000025">
    <property type="protein sequence ID" value="KAA8994933.1"/>
    <property type="molecule type" value="Genomic_DNA"/>
</dbReference>
<keyword evidence="3" id="KW-1003">Cell membrane</keyword>
<keyword evidence="4 7" id="KW-0812">Transmembrane</keyword>
<evidence type="ECO:0000313" key="9">
    <source>
        <dbReference type="EMBL" id="KAA8994933.1"/>
    </source>
</evidence>
<organism evidence="9 10">
    <name type="scientific">Affinibrenneria salicis</name>
    <dbReference type="NCBI Taxonomy" id="2590031"/>
    <lineage>
        <taxon>Bacteria</taxon>
        <taxon>Pseudomonadati</taxon>
        <taxon>Pseudomonadota</taxon>
        <taxon>Gammaproteobacteria</taxon>
        <taxon>Enterobacterales</taxon>
        <taxon>Pectobacteriaceae</taxon>
        <taxon>Affinibrenneria</taxon>
    </lineage>
</organism>
<evidence type="ECO:0000256" key="2">
    <source>
        <dbReference type="ARBA" id="ARBA00007362"/>
    </source>
</evidence>
<evidence type="ECO:0000256" key="4">
    <source>
        <dbReference type="ARBA" id="ARBA00022692"/>
    </source>
</evidence>
<feature type="transmembrane region" description="Helical" evidence="7">
    <location>
        <begin position="95"/>
        <end position="113"/>
    </location>
</feature>
<dbReference type="GO" id="GO:0016020">
    <property type="term" value="C:membrane"/>
    <property type="evidence" value="ECO:0007669"/>
    <property type="project" value="UniProtKB-SubCell"/>
</dbReference>
<dbReference type="InterPro" id="IPR050638">
    <property type="entry name" value="AA-Vitamin_Transporters"/>
</dbReference>
<feature type="transmembrane region" description="Helical" evidence="7">
    <location>
        <begin position="276"/>
        <end position="294"/>
    </location>
</feature>
<keyword evidence="5 7" id="KW-1133">Transmembrane helix</keyword>
<keyword evidence="6 7" id="KW-0472">Membrane</keyword>
<evidence type="ECO:0000256" key="6">
    <source>
        <dbReference type="ARBA" id="ARBA00023136"/>
    </source>
</evidence>
<reference evidence="9 10" key="1">
    <citation type="submission" date="2019-09" db="EMBL/GenBank/DDBJ databases">
        <authorList>
            <person name="Li Y."/>
        </authorList>
    </citation>
    <scope>NUCLEOTIDE SEQUENCE [LARGE SCALE GENOMIC DNA]</scope>
    <source>
        <strain evidence="9 10">L3-3HA</strain>
    </source>
</reference>
<comment type="subcellular location">
    <subcellularLocation>
        <location evidence="1">Cell membrane</location>
        <topology evidence="1">Multi-pass membrane protein</topology>
    </subcellularLocation>
</comment>
<comment type="similarity">
    <text evidence="2">Belongs to the EamA transporter family.</text>
</comment>
<feature type="transmembrane region" description="Helical" evidence="7">
    <location>
        <begin position="251"/>
        <end position="270"/>
    </location>
</feature>
<dbReference type="InterPro" id="IPR037185">
    <property type="entry name" value="EmrE-like"/>
</dbReference>
<gene>
    <name evidence="9" type="ORF">FJU30_25650</name>
</gene>
<dbReference type="AlphaFoldDB" id="A0A5J5FQ76"/>
<protein>
    <submittedName>
        <fullName evidence="9">DMT family transporter</fullName>
    </submittedName>
</protein>
<feature type="domain" description="EamA" evidence="8">
    <location>
        <begin position="11"/>
        <end position="140"/>
    </location>
</feature>
<dbReference type="Pfam" id="PF00892">
    <property type="entry name" value="EamA"/>
    <property type="match status" value="2"/>
</dbReference>
<evidence type="ECO:0000256" key="3">
    <source>
        <dbReference type="ARBA" id="ARBA00022475"/>
    </source>
</evidence>
<evidence type="ECO:0000259" key="8">
    <source>
        <dbReference type="Pfam" id="PF00892"/>
    </source>
</evidence>
<sequence>MNRTSLWVKGLFLLAPLLFASNMVAARWINAEFPPVSLAFGRWLLAALLLLPFVLPALRQCAPLMRRRAGDLALLALLGGALSVAPQYAAAHYTHAGHIALIFALSPVLVALIERLIWKVALSPAMIVGAGIAFAGIGVAVFEGSLAHLSRLALNRGDVIAFIAALAWAGYTALLRRRPVNLPPLVLLWIVAGGGALALLPFTPVEWWLSGAVPHFSLRIVGGMFFVALVAGIAAYLVYARIVAAFGAARASTSMYLVPVFAFLLGALLLDERLQFYHVIATLMVFAGVALATIKSAGQKRAPSYADVSPLSRRRIGKAA</sequence>
<dbReference type="OrthoDB" id="4167046at2"/>
<keyword evidence="10" id="KW-1185">Reference proteome</keyword>
<evidence type="ECO:0000256" key="5">
    <source>
        <dbReference type="ARBA" id="ARBA00022989"/>
    </source>
</evidence>
<feature type="transmembrane region" description="Helical" evidence="7">
    <location>
        <begin position="36"/>
        <end position="58"/>
    </location>
</feature>
<name>A0A5J5FQ76_9GAMM</name>
<comment type="caution">
    <text evidence="9">The sequence shown here is derived from an EMBL/GenBank/DDBJ whole genome shotgun (WGS) entry which is preliminary data.</text>
</comment>
<feature type="transmembrane region" description="Helical" evidence="7">
    <location>
        <begin position="70"/>
        <end position="89"/>
    </location>
</feature>
<evidence type="ECO:0000256" key="1">
    <source>
        <dbReference type="ARBA" id="ARBA00004651"/>
    </source>
</evidence>
<feature type="transmembrane region" description="Helical" evidence="7">
    <location>
        <begin position="186"/>
        <end position="204"/>
    </location>
</feature>
<dbReference type="InterPro" id="IPR000620">
    <property type="entry name" value="EamA_dom"/>
</dbReference>
<proteinExistence type="inferred from homology"/>
<dbReference type="PANTHER" id="PTHR32322:SF2">
    <property type="entry name" value="EAMA DOMAIN-CONTAINING PROTEIN"/>
    <property type="match status" value="1"/>
</dbReference>
<feature type="transmembrane region" description="Helical" evidence="7">
    <location>
        <begin position="216"/>
        <end position="239"/>
    </location>
</feature>
<feature type="transmembrane region" description="Helical" evidence="7">
    <location>
        <begin position="154"/>
        <end position="174"/>
    </location>
</feature>
<dbReference type="Proteomes" id="UP000335415">
    <property type="component" value="Unassembled WGS sequence"/>
</dbReference>